<dbReference type="KEGG" id="mlr:MELLADRAFT_111516"/>
<dbReference type="GeneID" id="18924407"/>
<dbReference type="RefSeq" id="XP_007415915.1">
    <property type="nucleotide sequence ID" value="XM_007415853.1"/>
</dbReference>
<dbReference type="OrthoDB" id="2513157at2759"/>
<dbReference type="HOGENOM" id="CLU_019614_1_0_1"/>
<feature type="region of interest" description="Disordered" evidence="1">
    <location>
        <begin position="470"/>
        <end position="497"/>
    </location>
</feature>
<evidence type="ECO:0000313" key="2">
    <source>
        <dbReference type="EMBL" id="EGG00841.1"/>
    </source>
</evidence>
<feature type="region of interest" description="Disordered" evidence="1">
    <location>
        <begin position="1"/>
        <end position="27"/>
    </location>
</feature>
<protein>
    <submittedName>
        <fullName evidence="2">Uncharacterized protein</fullName>
    </submittedName>
</protein>
<organism evidence="3">
    <name type="scientific">Melampsora larici-populina (strain 98AG31 / pathotype 3-4-7)</name>
    <name type="common">Poplar leaf rust fungus</name>
    <dbReference type="NCBI Taxonomy" id="747676"/>
    <lineage>
        <taxon>Eukaryota</taxon>
        <taxon>Fungi</taxon>
        <taxon>Dikarya</taxon>
        <taxon>Basidiomycota</taxon>
        <taxon>Pucciniomycotina</taxon>
        <taxon>Pucciniomycetes</taxon>
        <taxon>Pucciniales</taxon>
        <taxon>Melampsoraceae</taxon>
        <taxon>Melampsora</taxon>
    </lineage>
</organism>
<sequence length="497" mass="56092">MNLGDAAQFLPHPNQLMPQPKGSSTDCPKCHKKRRNASCRNNACAECCELIDQSAGCRPHTTQRNCKMKDGPYGDEGRKAKAKGPTATDNLDPALLPAPVPVARNGQTVDAQFTNRSGFRHFRDVNIQDQANERINNAAEETVNQTISILFWARKGQEVCHPLSYVTHTPDLWRVPAPSWPRFRLDQCSLLVQLAEATSGPLWDRTVRVWNDKEQSWALTAVTTMEKYPVEFRKVLVILPGTKRECCEDAQYHIDSVTTRSTKERTKLYQYITPTNPDYNVTFVNGSPTPIRINKGKNAPQNRILYLDNYTPSQSSQQAPEHDNEGIMEIEEDGLNMIQDAPHQEVAMDTDTAPPKSPLLDDQEGGSDTTPTPAPQPEATKPKWPEGVTMSDAKKMMDAMLPPLNLTSRQAWIRTFAHSHRAYSKTTVNNNLRWLNSVDADRLSAYISTNGPSSLIETQKVFNDEWKKIDTRRKNEQADKEPDNNQPNKKRRIDSME</sequence>
<name>F4S3F9_MELLP</name>
<evidence type="ECO:0000313" key="3">
    <source>
        <dbReference type="Proteomes" id="UP000001072"/>
    </source>
</evidence>
<feature type="compositionally biased region" description="Basic residues" evidence="1">
    <location>
        <begin position="488"/>
        <end position="497"/>
    </location>
</feature>
<dbReference type="VEuPathDB" id="FungiDB:MELLADRAFT_111516"/>
<proteinExistence type="predicted"/>
<dbReference type="Proteomes" id="UP000001072">
    <property type="component" value="Unassembled WGS sequence"/>
</dbReference>
<dbReference type="InParanoid" id="F4S3F9"/>
<feature type="compositionally biased region" description="Basic and acidic residues" evidence="1">
    <location>
        <begin position="67"/>
        <end position="79"/>
    </location>
</feature>
<dbReference type="AlphaFoldDB" id="F4S3F9"/>
<feature type="region of interest" description="Disordered" evidence="1">
    <location>
        <begin position="347"/>
        <end position="386"/>
    </location>
</feature>
<feature type="compositionally biased region" description="Basic and acidic residues" evidence="1">
    <location>
        <begin position="470"/>
        <end position="483"/>
    </location>
</feature>
<gene>
    <name evidence="2" type="ORF">MELLADRAFT_111516</name>
</gene>
<reference evidence="3" key="1">
    <citation type="journal article" date="2011" name="Proc. Natl. Acad. Sci. U.S.A.">
        <title>Obligate biotrophy features unraveled by the genomic analysis of rust fungi.</title>
        <authorList>
            <person name="Duplessis S."/>
            <person name="Cuomo C.A."/>
            <person name="Lin Y.-C."/>
            <person name="Aerts A."/>
            <person name="Tisserant E."/>
            <person name="Veneault-Fourrey C."/>
            <person name="Joly D.L."/>
            <person name="Hacquard S."/>
            <person name="Amselem J."/>
            <person name="Cantarel B.L."/>
            <person name="Chiu R."/>
            <person name="Coutinho P.M."/>
            <person name="Feau N."/>
            <person name="Field M."/>
            <person name="Frey P."/>
            <person name="Gelhaye E."/>
            <person name="Goldberg J."/>
            <person name="Grabherr M.G."/>
            <person name="Kodira C.D."/>
            <person name="Kohler A."/>
            <person name="Kuees U."/>
            <person name="Lindquist E.A."/>
            <person name="Lucas S.M."/>
            <person name="Mago R."/>
            <person name="Mauceli E."/>
            <person name="Morin E."/>
            <person name="Murat C."/>
            <person name="Pangilinan J.L."/>
            <person name="Park R."/>
            <person name="Pearson M."/>
            <person name="Quesneville H."/>
            <person name="Rouhier N."/>
            <person name="Sakthikumar S."/>
            <person name="Salamov A.A."/>
            <person name="Schmutz J."/>
            <person name="Selles B."/>
            <person name="Shapiro H."/>
            <person name="Tanguay P."/>
            <person name="Tuskan G.A."/>
            <person name="Henrissat B."/>
            <person name="Van de Peer Y."/>
            <person name="Rouze P."/>
            <person name="Ellis J.G."/>
            <person name="Dodds P.N."/>
            <person name="Schein J.E."/>
            <person name="Zhong S."/>
            <person name="Hamelin R.C."/>
            <person name="Grigoriev I.V."/>
            <person name="Szabo L.J."/>
            <person name="Martin F."/>
        </authorList>
    </citation>
    <scope>NUCLEOTIDE SEQUENCE [LARGE SCALE GENOMIC DNA]</scope>
    <source>
        <strain evidence="3">98AG31 / pathotype 3-4-7</strain>
    </source>
</reference>
<keyword evidence="3" id="KW-1185">Reference proteome</keyword>
<accession>F4S3F9</accession>
<evidence type="ECO:0000256" key="1">
    <source>
        <dbReference type="SAM" id="MobiDB-lite"/>
    </source>
</evidence>
<dbReference type="EMBL" id="GL883143">
    <property type="protein sequence ID" value="EGG00841.1"/>
    <property type="molecule type" value="Genomic_DNA"/>
</dbReference>
<feature type="region of interest" description="Disordered" evidence="1">
    <location>
        <begin position="66"/>
        <end position="94"/>
    </location>
</feature>